<dbReference type="GO" id="GO:0006275">
    <property type="term" value="P:regulation of DNA replication"/>
    <property type="evidence" value="ECO:0007669"/>
    <property type="project" value="InterPro"/>
</dbReference>
<dbReference type="InterPro" id="IPR010921">
    <property type="entry name" value="Trp_repressor/repl_initiator"/>
</dbReference>
<name>A0A9Q2RX87_9RHOB</name>
<dbReference type="PANTHER" id="PTHR30050:SF2">
    <property type="entry name" value="CHROMOSOMAL REPLICATION INITIATOR PROTEIN DNAA"/>
    <property type="match status" value="1"/>
</dbReference>
<comment type="caution">
    <text evidence="2">The sequence shown here is derived from an EMBL/GenBank/DDBJ whole genome shotgun (WGS) entry which is preliminary data.</text>
</comment>
<sequence length="246" mass="27584">MTQISIPRIIAAVAEHFGTTAAELTGPERTQTICARRAVAYRLCNELTDVPYLQIGRQFGGRDHTSVLRAIVKPLDLQQKIAFDRLSADLTRGTGHARKVMLRWQFKSRRAAPMPAFIRNARHNEAKLDRFGFRFAALETDGAGIQVSNVRQTPIIRELKPRGENRMTTMEFIELKGELAVLDSRLHLLERNVAGGARSEPPANADGSELAKEVRALKSQLEHLEALTLQLCEPGREDRFPPDRRG</sequence>
<dbReference type="Gene3D" id="1.10.1750.10">
    <property type="match status" value="1"/>
</dbReference>
<dbReference type="SMART" id="SM00760">
    <property type="entry name" value="Bac_DnaA_C"/>
    <property type="match status" value="1"/>
</dbReference>
<dbReference type="SUPFAM" id="SSF48295">
    <property type="entry name" value="TrpR-like"/>
    <property type="match status" value="1"/>
</dbReference>
<gene>
    <name evidence="2" type="ORF">JQX14_22510</name>
</gene>
<dbReference type="Proteomes" id="UP000809337">
    <property type="component" value="Unassembled WGS sequence"/>
</dbReference>
<dbReference type="EMBL" id="JAFBWN010000034">
    <property type="protein sequence ID" value="MBM2357326.1"/>
    <property type="molecule type" value="Genomic_DNA"/>
</dbReference>
<dbReference type="PANTHER" id="PTHR30050">
    <property type="entry name" value="CHROMOSOMAL REPLICATION INITIATOR PROTEIN DNAA"/>
    <property type="match status" value="1"/>
</dbReference>
<organism evidence="2 3">
    <name type="scientific">Pseudosulfitobacter pseudonitzschiae</name>
    <dbReference type="NCBI Taxonomy" id="1402135"/>
    <lineage>
        <taxon>Bacteria</taxon>
        <taxon>Pseudomonadati</taxon>
        <taxon>Pseudomonadota</taxon>
        <taxon>Alphaproteobacteria</taxon>
        <taxon>Rhodobacterales</taxon>
        <taxon>Roseobacteraceae</taxon>
        <taxon>Pseudosulfitobacter</taxon>
    </lineage>
</organism>
<dbReference type="GO" id="GO:0005886">
    <property type="term" value="C:plasma membrane"/>
    <property type="evidence" value="ECO:0007669"/>
    <property type="project" value="TreeGrafter"/>
</dbReference>
<dbReference type="GO" id="GO:0006270">
    <property type="term" value="P:DNA replication initiation"/>
    <property type="evidence" value="ECO:0007669"/>
    <property type="project" value="InterPro"/>
</dbReference>
<dbReference type="RefSeq" id="WP_231036033.1">
    <property type="nucleotide sequence ID" value="NZ_JAJNGX010000034.1"/>
</dbReference>
<evidence type="ECO:0000313" key="2">
    <source>
        <dbReference type="EMBL" id="MBM2357326.1"/>
    </source>
</evidence>
<reference evidence="2" key="1">
    <citation type="submission" date="2021-01" db="EMBL/GenBank/DDBJ databases">
        <title>Diatom-associated Roseobacters Show Island Model of Population Structure.</title>
        <authorList>
            <person name="Qu L."/>
            <person name="Feng X."/>
            <person name="Chen Y."/>
            <person name="Li L."/>
            <person name="Wang X."/>
            <person name="Hu Z."/>
            <person name="Wang H."/>
            <person name="Luo H."/>
        </authorList>
    </citation>
    <scope>NUCLEOTIDE SEQUENCE</scope>
    <source>
        <strain evidence="2">SM26-45</strain>
    </source>
</reference>
<dbReference type="CDD" id="cd06571">
    <property type="entry name" value="Bac_DnaA_C"/>
    <property type="match status" value="1"/>
</dbReference>
<accession>A0A9Q2RX87</accession>
<feature type="domain" description="Chromosomal replication initiator DnaA C-terminal" evidence="1">
    <location>
        <begin position="5"/>
        <end position="74"/>
    </location>
</feature>
<dbReference type="AlphaFoldDB" id="A0A9Q2RX87"/>
<evidence type="ECO:0000313" key="3">
    <source>
        <dbReference type="Proteomes" id="UP000809337"/>
    </source>
</evidence>
<dbReference type="Pfam" id="PF08299">
    <property type="entry name" value="Bac_DnaA_C"/>
    <property type="match status" value="1"/>
</dbReference>
<dbReference type="GO" id="GO:0005524">
    <property type="term" value="F:ATP binding"/>
    <property type="evidence" value="ECO:0007669"/>
    <property type="project" value="InterPro"/>
</dbReference>
<proteinExistence type="predicted"/>
<protein>
    <recommendedName>
        <fullName evidence="1">Chromosomal replication initiator DnaA C-terminal domain-containing protein</fullName>
    </recommendedName>
</protein>
<dbReference type="InterPro" id="IPR013159">
    <property type="entry name" value="DnaA_C"/>
</dbReference>
<evidence type="ECO:0000259" key="1">
    <source>
        <dbReference type="SMART" id="SM00760"/>
    </source>
</evidence>
<dbReference type="GO" id="GO:0003688">
    <property type="term" value="F:DNA replication origin binding"/>
    <property type="evidence" value="ECO:0007669"/>
    <property type="project" value="TreeGrafter"/>
</dbReference>